<evidence type="ECO:0000259" key="2">
    <source>
        <dbReference type="Pfam" id="PF01321"/>
    </source>
</evidence>
<evidence type="ECO:0000259" key="1">
    <source>
        <dbReference type="Pfam" id="PF00557"/>
    </source>
</evidence>
<reference evidence="4" key="1">
    <citation type="submission" date="2016-10" db="EMBL/GenBank/DDBJ databases">
        <authorList>
            <person name="Varghese N."/>
            <person name="Submissions S."/>
        </authorList>
    </citation>
    <scope>NUCLEOTIDE SEQUENCE [LARGE SCALE GENOMIC DNA]</scope>
    <source>
        <strain evidence="4">DSM 13078</strain>
    </source>
</reference>
<dbReference type="SUPFAM" id="SSF53092">
    <property type="entry name" value="Creatinase/prolidase N-terminal domain"/>
    <property type="match status" value="1"/>
</dbReference>
<dbReference type="RefSeq" id="WP_089788817.1">
    <property type="nucleotide sequence ID" value="NZ_FOKW01000007.1"/>
</dbReference>
<dbReference type="InterPro" id="IPR000587">
    <property type="entry name" value="Creatinase_N"/>
</dbReference>
<dbReference type="SUPFAM" id="SSF55920">
    <property type="entry name" value="Creatinase/aminopeptidase"/>
    <property type="match status" value="1"/>
</dbReference>
<dbReference type="InterPro" id="IPR000994">
    <property type="entry name" value="Pept_M24"/>
</dbReference>
<proteinExistence type="predicted"/>
<dbReference type="OrthoDB" id="202529at2157"/>
<sequence>MEKRERLEAYLEAEGLDAVWFARPNSFAWLTGGSNVVDREGDTGIAAIGYERDGSTLRLVTNNVEADRLVAEELPDLEPDEVVVERDPWYESSLPEQIAARVDEDESVATDVELPGRETVTVDASRLRQPLTEADLERYRALGRETARAVESVCRELQSGDTEHEVASALRVALSARGIEAPVVLVGGGERARRYRHYTPTEAELGDYALVSVTAERAGLHASCTRTVAFDPPAWLEERHEAAARVEATALAATQMAATSGGSEAGTDTDVDVDAGTGASASAGTAGDVFAAIQAAYDAVGHDGEWEHHHQGGAAGFDGREWVATPDHEAPVTAPMAYAWNPTVQGAKSEDTVLVTDEHVEALTATGDWPTTTVEAVELERVGGIDAGDDGEGRLALEIERPGILDLGD</sequence>
<dbReference type="GO" id="GO:0004177">
    <property type="term" value="F:aminopeptidase activity"/>
    <property type="evidence" value="ECO:0007669"/>
    <property type="project" value="UniProtKB-KW"/>
</dbReference>
<feature type="domain" description="Peptidase M24" evidence="1">
    <location>
        <begin position="138"/>
        <end position="357"/>
    </location>
</feature>
<protein>
    <submittedName>
        <fullName evidence="3">Xaa-Pro aminopeptidase</fullName>
    </submittedName>
</protein>
<evidence type="ECO:0000313" key="4">
    <source>
        <dbReference type="Proteomes" id="UP000199161"/>
    </source>
</evidence>
<gene>
    <name evidence="3" type="ORF">SAMN05444422_107236</name>
</gene>
<dbReference type="Pfam" id="PF01321">
    <property type="entry name" value="Creatinase_N"/>
    <property type="match status" value="1"/>
</dbReference>
<evidence type="ECO:0000313" key="3">
    <source>
        <dbReference type="EMBL" id="SFC36962.1"/>
    </source>
</evidence>
<dbReference type="AlphaFoldDB" id="A0A1I1IMK9"/>
<dbReference type="InterPro" id="IPR029149">
    <property type="entry name" value="Creatin/AminoP/Spt16_N"/>
</dbReference>
<accession>A0A1I1IMK9</accession>
<organism evidence="3 4">
    <name type="scientific">Natronobacterium haloterrestre</name>
    <name type="common">Halobiforma haloterrestris</name>
    <dbReference type="NCBI Taxonomy" id="148448"/>
    <lineage>
        <taxon>Archaea</taxon>
        <taxon>Methanobacteriati</taxon>
        <taxon>Methanobacteriota</taxon>
        <taxon>Stenosarchaea group</taxon>
        <taxon>Halobacteria</taxon>
        <taxon>Halobacteriales</taxon>
        <taxon>Natrialbaceae</taxon>
        <taxon>Natronobacterium</taxon>
    </lineage>
</organism>
<dbReference type="CDD" id="cd01066">
    <property type="entry name" value="APP_MetAP"/>
    <property type="match status" value="1"/>
</dbReference>
<dbReference type="Pfam" id="PF00557">
    <property type="entry name" value="Peptidase_M24"/>
    <property type="match status" value="1"/>
</dbReference>
<dbReference type="InterPro" id="IPR050659">
    <property type="entry name" value="Peptidase_M24B"/>
</dbReference>
<dbReference type="PANTHER" id="PTHR46112">
    <property type="entry name" value="AMINOPEPTIDASE"/>
    <property type="match status" value="1"/>
</dbReference>
<dbReference type="Gene3D" id="3.90.230.10">
    <property type="entry name" value="Creatinase/methionine aminopeptidase superfamily"/>
    <property type="match status" value="1"/>
</dbReference>
<keyword evidence="3" id="KW-0645">Protease</keyword>
<dbReference type="EMBL" id="FOKW01000007">
    <property type="protein sequence ID" value="SFC36962.1"/>
    <property type="molecule type" value="Genomic_DNA"/>
</dbReference>
<dbReference type="InterPro" id="IPR036005">
    <property type="entry name" value="Creatinase/aminopeptidase-like"/>
</dbReference>
<feature type="domain" description="Creatinase N-terminal" evidence="2">
    <location>
        <begin position="4"/>
        <end position="113"/>
    </location>
</feature>
<name>A0A1I1IMK9_NATHA</name>
<keyword evidence="3" id="KW-0378">Hydrolase</keyword>
<dbReference type="Proteomes" id="UP000199161">
    <property type="component" value="Unassembled WGS sequence"/>
</dbReference>
<keyword evidence="3" id="KW-0031">Aminopeptidase</keyword>
<keyword evidence="4" id="KW-1185">Reference proteome</keyword>
<dbReference type="PANTHER" id="PTHR46112:SF2">
    <property type="entry name" value="XAA-PRO AMINOPEPTIDASE P-RELATED"/>
    <property type="match status" value="1"/>
</dbReference>